<organism evidence="1 2">
    <name type="scientific">Dreissena polymorpha</name>
    <name type="common">Zebra mussel</name>
    <name type="synonym">Mytilus polymorpha</name>
    <dbReference type="NCBI Taxonomy" id="45954"/>
    <lineage>
        <taxon>Eukaryota</taxon>
        <taxon>Metazoa</taxon>
        <taxon>Spiralia</taxon>
        <taxon>Lophotrochozoa</taxon>
        <taxon>Mollusca</taxon>
        <taxon>Bivalvia</taxon>
        <taxon>Autobranchia</taxon>
        <taxon>Heteroconchia</taxon>
        <taxon>Euheterodonta</taxon>
        <taxon>Imparidentia</taxon>
        <taxon>Neoheterodontei</taxon>
        <taxon>Myida</taxon>
        <taxon>Dreissenoidea</taxon>
        <taxon>Dreissenidae</taxon>
        <taxon>Dreissena</taxon>
    </lineage>
</organism>
<evidence type="ECO:0000313" key="2">
    <source>
        <dbReference type="Proteomes" id="UP000828390"/>
    </source>
</evidence>
<dbReference type="Proteomes" id="UP000828390">
    <property type="component" value="Unassembled WGS sequence"/>
</dbReference>
<dbReference type="EMBL" id="JAIWYP010000011">
    <property type="protein sequence ID" value="KAH3735814.1"/>
    <property type="molecule type" value="Genomic_DNA"/>
</dbReference>
<keyword evidence="2" id="KW-1185">Reference proteome</keyword>
<gene>
    <name evidence="1" type="ORF">DPMN_042372</name>
</gene>
<evidence type="ECO:0000313" key="1">
    <source>
        <dbReference type="EMBL" id="KAH3735814.1"/>
    </source>
</evidence>
<name>A0A9D4D0Y8_DREPO</name>
<reference evidence="1" key="1">
    <citation type="journal article" date="2019" name="bioRxiv">
        <title>The Genome of the Zebra Mussel, Dreissena polymorpha: A Resource for Invasive Species Research.</title>
        <authorList>
            <person name="McCartney M.A."/>
            <person name="Auch B."/>
            <person name="Kono T."/>
            <person name="Mallez S."/>
            <person name="Zhang Y."/>
            <person name="Obille A."/>
            <person name="Becker A."/>
            <person name="Abrahante J.E."/>
            <person name="Garbe J."/>
            <person name="Badalamenti J.P."/>
            <person name="Herman A."/>
            <person name="Mangelson H."/>
            <person name="Liachko I."/>
            <person name="Sullivan S."/>
            <person name="Sone E.D."/>
            <person name="Koren S."/>
            <person name="Silverstein K.A.T."/>
            <person name="Beckman K.B."/>
            <person name="Gohl D.M."/>
        </authorList>
    </citation>
    <scope>NUCLEOTIDE SEQUENCE</scope>
    <source>
        <strain evidence="1">Duluth1</strain>
        <tissue evidence="1">Whole animal</tissue>
    </source>
</reference>
<comment type="caution">
    <text evidence="1">The sequence shown here is derived from an EMBL/GenBank/DDBJ whole genome shotgun (WGS) entry which is preliminary data.</text>
</comment>
<proteinExistence type="predicted"/>
<dbReference type="AlphaFoldDB" id="A0A9D4D0Y8"/>
<protein>
    <submittedName>
        <fullName evidence="1">Uncharacterized protein</fullName>
    </submittedName>
</protein>
<accession>A0A9D4D0Y8</accession>
<sequence>MAMYKQHKTRAALKLEGEVFPLLKSGRSESKLGRNFKRVSVRLQEFFGVNAQECQSDCKSPLSDFKSPLSDFKSPLSDFKSPLTSRSDLRVLWCECPGSFGVNAQECQSDFKSPLSDLESFDVNAQSPLSDFKKCQSDFKSPMSDFKSPMSDFKSPIV</sequence>
<reference evidence="1" key="2">
    <citation type="submission" date="2020-11" db="EMBL/GenBank/DDBJ databases">
        <authorList>
            <person name="McCartney M.A."/>
            <person name="Auch B."/>
            <person name="Kono T."/>
            <person name="Mallez S."/>
            <person name="Becker A."/>
            <person name="Gohl D.M."/>
            <person name="Silverstein K.A.T."/>
            <person name="Koren S."/>
            <person name="Bechman K.B."/>
            <person name="Herman A."/>
            <person name="Abrahante J.E."/>
            <person name="Garbe J."/>
        </authorList>
    </citation>
    <scope>NUCLEOTIDE SEQUENCE</scope>
    <source>
        <strain evidence="1">Duluth1</strain>
        <tissue evidence="1">Whole animal</tissue>
    </source>
</reference>